<dbReference type="Pfam" id="PF00795">
    <property type="entry name" value="CN_hydrolase"/>
    <property type="match status" value="1"/>
</dbReference>
<sequence>MTPLRTALLQGPGGVPASTDVTLEALDAAAGRAAAAGARLLVASELYLTGYALGDRVTDLAEESDGPGAHAVARIAARHGLAVAYGYPERAGRAVHNAVQLIGPTGEPLAHYRKTHLYGGYETAHFTPGDTLVVQADLDGLRLGLLVCYDVEFPETVRAHALAGTDLLLVPTALMRPYEFVAHTLLPARAWENQLYIAYADRCGPEGDFDFAGLSCLAAPDGAVRARAGAGGELVLGDADPALLAASRARNPYLADRRSDLYSPRHPHDPQGEPPR</sequence>
<keyword evidence="2 5" id="KW-0378">Hydrolase</keyword>
<dbReference type="InterPro" id="IPR036526">
    <property type="entry name" value="C-N_Hydrolase_sf"/>
</dbReference>
<dbReference type="EMBL" id="JAVREQ010000032">
    <property type="protein sequence ID" value="MDT0382231.1"/>
    <property type="molecule type" value="Genomic_DNA"/>
</dbReference>
<feature type="domain" description="CN hydrolase" evidence="4">
    <location>
        <begin position="1"/>
        <end position="241"/>
    </location>
</feature>
<evidence type="ECO:0000256" key="2">
    <source>
        <dbReference type="ARBA" id="ARBA00022801"/>
    </source>
</evidence>
<dbReference type="InterPro" id="IPR003010">
    <property type="entry name" value="C-N_Hydrolase"/>
</dbReference>
<dbReference type="RefSeq" id="WP_311675840.1">
    <property type="nucleotide sequence ID" value="NZ_JAVREQ010000032.1"/>
</dbReference>
<dbReference type="Proteomes" id="UP001183414">
    <property type="component" value="Unassembled WGS sequence"/>
</dbReference>
<feature type="compositionally biased region" description="Basic and acidic residues" evidence="3">
    <location>
        <begin position="266"/>
        <end position="276"/>
    </location>
</feature>
<evidence type="ECO:0000256" key="1">
    <source>
        <dbReference type="ARBA" id="ARBA00010613"/>
    </source>
</evidence>
<dbReference type="SUPFAM" id="SSF56317">
    <property type="entry name" value="Carbon-nitrogen hydrolase"/>
    <property type="match status" value="1"/>
</dbReference>
<dbReference type="GO" id="GO:0016787">
    <property type="term" value="F:hydrolase activity"/>
    <property type="evidence" value="ECO:0007669"/>
    <property type="project" value="UniProtKB-KW"/>
</dbReference>
<gene>
    <name evidence="5" type="ORF">RM572_26070</name>
</gene>
<protein>
    <submittedName>
        <fullName evidence="5">Carbon-nitrogen hydrolase family protein</fullName>
    </submittedName>
</protein>
<evidence type="ECO:0000313" key="6">
    <source>
        <dbReference type="Proteomes" id="UP001183414"/>
    </source>
</evidence>
<dbReference type="PANTHER" id="PTHR43674:SF2">
    <property type="entry name" value="BETA-UREIDOPROPIONASE"/>
    <property type="match status" value="1"/>
</dbReference>
<dbReference type="PROSITE" id="PS50263">
    <property type="entry name" value="CN_HYDROLASE"/>
    <property type="match status" value="1"/>
</dbReference>
<comment type="caution">
    <text evidence="5">The sequence shown here is derived from an EMBL/GenBank/DDBJ whole genome shotgun (WGS) entry which is preliminary data.</text>
</comment>
<organism evidence="5 6">
    <name type="scientific">Streptomyces hazeniae</name>
    <dbReference type="NCBI Taxonomy" id="3075538"/>
    <lineage>
        <taxon>Bacteria</taxon>
        <taxon>Bacillati</taxon>
        <taxon>Actinomycetota</taxon>
        <taxon>Actinomycetes</taxon>
        <taxon>Kitasatosporales</taxon>
        <taxon>Streptomycetaceae</taxon>
        <taxon>Streptomyces</taxon>
    </lineage>
</organism>
<keyword evidence="6" id="KW-1185">Reference proteome</keyword>
<name>A0ABU2NZ13_9ACTN</name>
<dbReference type="InterPro" id="IPR050345">
    <property type="entry name" value="Aliph_Amidase/BUP"/>
</dbReference>
<accession>A0ABU2NZ13</accession>
<comment type="similarity">
    <text evidence="1">Belongs to the carbon-nitrogen hydrolase superfamily. NIT1/NIT2 family.</text>
</comment>
<evidence type="ECO:0000313" key="5">
    <source>
        <dbReference type="EMBL" id="MDT0382231.1"/>
    </source>
</evidence>
<feature type="region of interest" description="Disordered" evidence="3">
    <location>
        <begin position="255"/>
        <end position="276"/>
    </location>
</feature>
<reference evidence="6" key="1">
    <citation type="submission" date="2023-07" db="EMBL/GenBank/DDBJ databases">
        <title>30 novel species of actinomycetes from the DSMZ collection.</title>
        <authorList>
            <person name="Nouioui I."/>
        </authorList>
    </citation>
    <scope>NUCLEOTIDE SEQUENCE [LARGE SCALE GENOMIC DNA]</scope>
    <source>
        <strain evidence="6">DSM 42041</strain>
    </source>
</reference>
<dbReference type="InterPro" id="IPR001110">
    <property type="entry name" value="UPF0012_CS"/>
</dbReference>
<proteinExistence type="inferred from homology"/>
<dbReference type="CDD" id="cd07576">
    <property type="entry name" value="R-amidase_like"/>
    <property type="match status" value="1"/>
</dbReference>
<dbReference type="PANTHER" id="PTHR43674">
    <property type="entry name" value="NITRILASE C965.09-RELATED"/>
    <property type="match status" value="1"/>
</dbReference>
<dbReference type="InterPro" id="IPR044083">
    <property type="entry name" value="RamA-like"/>
</dbReference>
<evidence type="ECO:0000256" key="3">
    <source>
        <dbReference type="SAM" id="MobiDB-lite"/>
    </source>
</evidence>
<dbReference type="Gene3D" id="3.60.110.10">
    <property type="entry name" value="Carbon-nitrogen hydrolase"/>
    <property type="match status" value="1"/>
</dbReference>
<evidence type="ECO:0000259" key="4">
    <source>
        <dbReference type="PROSITE" id="PS50263"/>
    </source>
</evidence>
<dbReference type="PROSITE" id="PS01227">
    <property type="entry name" value="UPF0012"/>
    <property type="match status" value="1"/>
</dbReference>